<sequence>MLNLYGNLASALRPPPHLDDSLPYQIAVYHDDEQDPPIATDLNRPQIKLENHSYSAGSESTNYENK</sequence>
<comment type="caution">
    <text evidence="2">The sequence shown here is derived from an EMBL/GenBank/DDBJ whole genome shotgun (WGS) entry which is preliminary data.</text>
</comment>
<proteinExistence type="predicted"/>
<accession>A0A7J6WBF3</accession>
<keyword evidence="3" id="KW-1185">Reference proteome</keyword>
<protein>
    <submittedName>
        <fullName evidence="2">Uncharacterized protein</fullName>
    </submittedName>
</protein>
<evidence type="ECO:0000256" key="1">
    <source>
        <dbReference type="SAM" id="MobiDB-lite"/>
    </source>
</evidence>
<dbReference type="AlphaFoldDB" id="A0A7J6WBF3"/>
<reference evidence="2 3" key="1">
    <citation type="submission" date="2020-06" db="EMBL/GenBank/DDBJ databases">
        <title>Transcriptomic and genomic resources for Thalictrum thalictroides and T. hernandezii: Facilitating candidate gene discovery in an emerging model plant lineage.</title>
        <authorList>
            <person name="Arias T."/>
            <person name="Riano-Pachon D.M."/>
            <person name="Di Stilio V.S."/>
        </authorList>
    </citation>
    <scope>NUCLEOTIDE SEQUENCE [LARGE SCALE GENOMIC DNA]</scope>
    <source>
        <strain evidence="3">cv. WT478/WT964</strain>
        <tissue evidence="2">Leaves</tissue>
    </source>
</reference>
<gene>
    <name evidence="2" type="ORF">FRX31_016118</name>
</gene>
<feature type="compositionally biased region" description="Polar residues" evidence="1">
    <location>
        <begin position="52"/>
        <end position="66"/>
    </location>
</feature>
<dbReference type="EMBL" id="JABWDY010018916">
    <property type="protein sequence ID" value="KAF5194293.1"/>
    <property type="molecule type" value="Genomic_DNA"/>
</dbReference>
<dbReference type="Proteomes" id="UP000554482">
    <property type="component" value="Unassembled WGS sequence"/>
</dbReference>
<evidence type="ECO:0000313" key="2">
    <source>
        <dbReference type="EMBL" id="KAF5194293.1"/>
    </source>
</evidence>
<feature type="region of interest" description="Disordered" evidence="1">
    <location>
        <begin position="30"/>
        <end position="66"/>
    </location>
</feature>
<organism evidence="2 3">
    <name type="scientific">Thalictrum thalictroides</name>
    <name type="common">Rue-anemone</name>
    <name type="synonym">Anemone thalictroides</name>
    <dbReference type="NCBI Taxonomy" id="46969"/>
    <lineage>
        <taxon>Eukaryota</taxon>
        <taxon>Viridiplantae</taxon>
        <taxon>Streptophyta</taxon>
        <taxon>Embryophyta</taxon>
        <taxon>Tracheophyta</taxon>
        <taxon>Spermatophyta</taxon>
        <taxon>Magnoliopsida</taxon>
        <taxon>Ranunculales</taxon>
        <taxon>Ranunculaceae</taxon>
        <taxon>Thalictroideae</taxon>
        <taxon>Thalictrum</taxon>
    </lineage>
</organism>
<evidence type="ECO:0000313" key="3">
    <source>
        <dbReference type="Proteomes" id="UP000554482"/>
    </source>
</evidence>
<name>A0A7J6WBF3_THATH</name>